<dbReference type="AlphaFoldDB" id="A0A9P6ZWJ5"/>
<proteinExistence type="predicted"/>
<keyword evidence="2" id="KW-1185">Reference proteome</keyword>
<dbReference type="Proteomes" id="UP000714275">
    <property type="component" value="Unassembled WGS sequence"/>
</dbReference>
<accession>A0A9P6ZWJ5</accession>
<feature type="non-terminal residue" evidence="1">
    <location>
        <position position="90"/>
    </location>
</feature>
<organism evidence="1 2">
    <name type="scientific">Suillus placidus</name>
    <dbReference type="NCBI Taxonomy" id="48579"/>
    <lineage>
        <taxon>Eukaryota</taxon>
        <taxon>Fungi</taxon>
        <taxon>Dikarya</taxon>
        <taxon>Basidiomycota</taxon>
        <taxon>Agaricomycotina</taxon>
        <taxon>Agaricomycetes</taxon>
        <taxon>Agaricomycetidae</taxon>
        <taxon>Boletales</taxon>
        <taxon>Suillineae</taxon>
        <taxon>Suillaceae</taxon>
        <taxon>Suillus</taxon>
    </lineage>
</organism>
<protein>
    <submittedName>
        <fullName evidence="1">Uncharacterized protein</fullName>
    </submittedName>
</protein>
<dbReference type="OrthoDB" id="3200752at2759"/>
<dbReference type="Gene3D" id="3.60.130.30">
    <property type="match status" value="1"/>
</dbReference>
<reference evidence="1" key="1">
    <citation type="journal article" date="2020" name="New Phytol.">
        <title>Comparative genomics reveals dynamic genome evolution in host specialist ectomycorrhizal fungi.</title>
        <authorList>
            <person name="Lofgren L.A."/>
            <person name="Nguyen N.H."/>
            <person name="Vilgalys R."/>
            <person name="Ruytinx J."/>
            <person name="Liao H.L."/>
            <person name="Branco S."/>
            <person name="Kuo A."/>
            <person name="LaButti K."/>
            <person name="Lipzen A."/>
            <person name="Andreopoulos W."/>
            <person name="Pangilinan J."/>
            <person name="Riley R."/>
            <person name="Hundley H."/>
            <person name="Na H."/>
            <person name="Barry K."/>
            <person name="Grigoriev I.V."/>
            <person name="Stajich J.E."/>
            <person name="Kennedy P.G."/>
        </authorList>
    </citation>
    <scope>NUCLEOTIDE SEQUENCE</scope>
    <source>
        <strain evidence="1">DOB743</strain>
    </source>
</reference>
<name>A0A9P6ZWJ5_9AGAM</name>
<evidence type="ECO:0000313" key="2">
    <source>
        <dbReference type="Proteomes" id="UP000714275"/>
    </source>
</evidence>
<evidence type="ECO:0000313" key="1">
    <source>
        <dbReference type="EMBL" id="KAG1778075.1"/>
    </source>
</evidence>
<gene>
    <name evidence="1" type="ORF">EV702DRAFT_939786</name>
</gene>
<dbReference type="EMBL" id="JABBWD010000017">
    <property type="protein sequence ID" value="KAG1778075.1"/>
    <property type="molecule type" value="Genomic_DNA"/>
</dbReference>
<sequence>WVSVYTGTSIMCNCQLPDHRDPKCPPKAFDILTCIGSYRQQLANLRIKLAYNPGVMVSYSGRLVRHGIRVDKGDHIVWAWFLRDSVHNYA</sequence>
<feature type="non-terminal residue" evidence="1">
    <location>
        <position position="1"/>
    </location>
</feature>
<comment type="caution">
    <text evidence="1">The sequence shown here is derived from an EMBL/GenBank/DDBJ whole genome shotgun (WGS) entry which is preliminary data.</text>
</comment>